<dbReference type="PANTHER" id="PTHR43976:SF16">
    <property type="entry name" value="SHORT-CHAIN DEHYDROGENASE_REDUCTASE FAMILY PROTEIN"/>
    <property type="match status" value="1"/>
</dbReference>
<keyword evidence="2" id="KW-0560">Oxidoreductase</keyword>
<dbReference type="InterPro" id="IPR020904">
    <property type="entry name" value="Sc_DH/Rdtase_CS"/>
</dbReference>
<name>A0A1F6SXN1_9PROT</name>
<dbReference type="PROSITE" id="PS00061">
    <property type="entry name" value="ADH_SHORT"/>
    <property type="match status" value="1"/>
</dbReference>
<reference evidence="4 5" key="1">
    <citation type="journal article" date="2016" name="Nat. Commun.">
        <title>Thousands of microbial genomes shed light on interconnected biogeochemical processes in an aquifer system.</title>
        <authorList>
            <person name="Anantharaman K."/>
            <person name="Brown C.T."/>
            <person name="Hug L.A."/>
            <person name="Sharon I."/>
            <person name="Castelle C.J."/>
            <person name="Probst A.J."/>
            <person name="Thomas B.C."/>
            <person name="Singh A."/>
            <person name="Wilkins M.J."/>
            <person name="Karaoz U."/>
            <person name="Brodie E.L."/>
            <person name="Williams K.H."/>
            <person name="Hubbard S.S."/>
            <person name="Banfield J.F."/>
        </authorList>
    </citation>
    <scope>NUCLEOTIDE SEQUENCE [LARGE SCALE GENOMIC DNA]</scope>
</reference>
<protein>
    <submittedName>
        <fullName evidence="4">Short-chain dehydrogenase</fullName>
    </submittedName>
</protein>
<dbReference type="SUPFAM" id="SSF51735">
    <property type="entry name" value="NAD(P)-binding Rossmann-fold domains"/>
    <property type="match status" value="1"/>
</dbReference>
<organism evidence="4 5">
    <name type="scientific">Candidatus Muproteobacteria bacterium RBG_16_64_10</name>
    <dbReference type="NCBI Taxonomy" id="1817757"/>
    <lineage>
        <taxon>Bacteria</taxon>
        <taxon>Pseudomonadati</taxon>
        <taxon>Pseudomonadota</taxon>
        <taxon>Candidatus Muproteobacteria</taxon>
    </lineage>
</organism>
<evidence type="ECO:0000256" key="1">
    <source>
        <dbReference type="ARBA" id="ARBA00006484"/>
    </source>
</evidence>
<evidence type="ECO:0000313" key="5">
    <source>
        <dbReference type="Proteomes" id="UP000179334"/>
    </source>
</evidence>
<dbReference type="Pfam" id="PF00106">
    <property type="entry name" value="adh_short"/>
    <property type="match status" value="1"/>
</dbReference>
<dbReference type="InterPro" id="IPR051911">
    <property type="entry name" value="SDR_oxidoreductase"/>
</dbReference>
<dbReference type="CDD" id="cd05374">
    <property type="entry name" value="17beta-HSD-like_SDR_c"/>
    <property type="match status" value="1"/>
</dbReference>
<proteinExistence type="inferred from homology"/>
<comment type="similarity">
    <text evidence="1 3">Belongs to the short-chain dehydrogenases/reductases (SDR) family.</text>
</comment>
<dbReference type="EMBL" id="MFSR01000085">
    <property type="protein sequence ID" value="OGI37697.1"/>
    <property type="molecule type" value="Genomic_DNA"/>
</dbReference>
<dbReference type="AlphaFoldDB" id="A0A1F6SXN1"/>
<evidence type="ECO:0000256" key="2">
    <source>
        <dbReference type="ARBA" id="ARBA00023002"/>
    </source>
</evidence>
<dbReference type="InterPro" id="IPR002347">
    <property type="entry name" value="SDR_fam"/>
</dbReference>
<comment type="caution">
    <text evidence="4">The sequence shown here is derived from an EMBL/GenBank/DDBJ whole genome shotgun (WGS) entry which is preliminary data.</text>
</comment>
<dbReference type="InterPro" id="IPR036291">
    <property type="entry name" value="NAD(P)-bd_dom_sf"/>
</dbReference>
<evidence type="ECO:0000313" key="4">
    <source>
        <dbReference type="EMBL" id="OGI37697.1"/>
    </source>
</evidence>
<gene>
    <name evidence="4" type="ORF">A2V91_07070</name>
</gene>
<dbReference type="PRINTS" id="PR00081">
    <property type="entry name" value="GDHRDH"/>
</dbReference>
<sequence length="281" mass="30761">MDTRSVLISGCSSGIGLATARGLRARGWRVFATARKPVDVATLAAEGFESLRLDVDSSDSIRAAVEEVLRRTDGRLYALINNAGFGLPGAVEDLPRAGLRAQFETNVLGGQELIRLLLPGFRAQHQGRIVQMSSMLGYVALAYRGAYCASKYAIEGLTDALRLELRGTNIHVAIVEPGPIAARFRDNAYAAFKTYIDKDRSAHRTQYEAMIGRLEGRHGPLPFTLPPEAVLDKVVHALEARKPKLRYPVTFPSHVFTWLRRLLPGRTLDAVLARVSGGGQR</sequence>
<dbReference type="PRINTS" id="PR00080">
    <property type="entry name" value="SDRFAMILY"/>
</dbReference>
<dbReference type="GO" id="GO:0016491">
    <property type="term" value="F:oxidoreductase activity"/>
    <property type="evidence" value="ECO:0007669"/>
    <property type="project" value="UniProtKB-KW"/>
</dbReference>
<dbReference type="Proteomes" id="UP000179334">
    <property type="component" value="Unassembled WGS sequence"/>
</dbReference>
<dbReference type="PANTHER" id="PTHR43976">
    <property type="entry name" value="SHORT CHAIN DEHYDROGENASE"/>
    <property type="match status" value="1"/>
</dbReference>
<evidence type="ECO:0000256" key="3">
    <source>
        <dbReference type="RuleBase" id="RU000363"/>
    </source>
</evidence>
<accession>A0A1F6SXN1</accession>
<dbReference type="Gene3D" id="3.40.50.720">
    <property type="entry name" value="NAD(P)-binding Rossmann-like Domain"/>
    <property type="match status" value="1"/>
</dbReference>